<name>A0A6C0HVY2_9ZZZZ</name>
<dbReference type="Gene3D" id="3.40.50.1820">
    <property type="entry name" value="alpha/beta hydrolase"/>
    <property type="match status" value="1"/>
</dbReference>
<dbReference type="InterPro" id="IPR008536">
    <property type="entry name" value="DUF818"/>
</dbReference>
<dbReference type="PANTHER" id="PTHR12277:SF81">
    <property type="entry name" value="PROTEIN ABHD13"/>
    <property type="match status" value="1"/>
</dbReference>
<organism evidence="1">
    <name type="scientific">viral metagenome</name>
    <dbReference type="NCBI Taxonomy" id="1070528"/>
    <lineage>
        <taxon>unclassified sequences</taxon>
        <taxon>metagenomes</taxon>
        <taxon>organismal metagenomes</taxon>
    </lineage>
</organism>
<dbReference type="AlphaFoldDB" id="A0A6C0HVY2"/>
<dbReference type="PANTHER" id="PTHR12277">
    <property type="entry name" value="ALPHA/BETA HYDROLASE DOMAIN-CONTAINING PROTEIN"/>
    <property type="match status" value="1"/>
</dbReference>
<dbReference type="SUPFAM" id="SSF53474">
    <property type="entry name" value="alpha/beta-Hydrolases"/>
    <property type="match status" value="1"/>
</dbReference>
<reference evidence="1" key="1">
    <citation type="journal article" date="2020" name="Nature">
        <title>Giant virus diversity and host interactions through global metagenomics.</title>
        <authorList>
            <person name="Schulz F."/>
            <person name="Roux S."/>
            <person name="Paez-Espino D."/>
            <person name="Jungbluth S."/>
            <person name="Walsh D.A."/>
            <person name="Denef V.J."/>
            <person name="McMahon K.D."/>
            <person name="Konstantinidis K.T."/>
            <person name="Eloe-Fadrosh E.A."/>
            <person name="Kyrpides N.C."/>
            <person name="Woyke T."/>
        </authorList>
    </citation>
    <scope>NUCLEOTIDE SEQUENCE</scope>
    <source>
        <strain evidence="1">GVMAG-M-3300023184-177</strain>
    </source>
</reference>
<protein>
    <recommendedName>
        <fullName evidence="2">Serine aminopeptidase S33 domain-containing protein</fullName>
    </recommendedName>
</protein>
<sequence length="255" mass="30249">MIVIKIFILIIVVLFILVRENRDMFYFRIKNNTIDHLMPQINIDNHHAVYYKNDDSNYNCLLVSHGNSSNIYCSKKLIDKIKKIYKGDIYCYEYPGFGKCKGKLSINNCVNEQLFWLEYLSKKYTFIDIWGYSIGGGIIAQTIKKIPDNISNKIRKIYYHNTFSCIKNVIKKYNIFSYILYKILCINDLNTHNEFKNNFFKNKEIIILHSVHDNIVLYDEAIINYNLCKILEYNVKLINLEGDHTIFDLKNIDFL</sequence>
<accession>A0A6C0HVY2</accession>
<dbReference type="Pfam" id="PF05677">
    <property type="entry name" value="DUF818"/>
    <property type="match status" value="1"/>
</dbReference>
<proteinExistence type="predicted"/>
<evidence type="ECO:0000313" key="1">
    <source>
        <dbReference type="EMBL" id="QHT84306.1"/>
    </source>
</evidence>
<dbReference type="InterPro" id="IPR029058">
    <property type="entry name" value="AB_hydrolase_fold"/>
</dbReference>
<evidence type="ECO:0008006" key="2">
    <source>
        <dbReference type="Google" id="ProtNLM"/>
    </source>
</evidence>
<dbReference type="EMBL" id="MN740017">
    <property type="protein sequence ID" value="QHT84306.1"/>
    <property type="molecule type" value="Genomic_DNA"/>
</dbReference>